<reference evidence="1" key="1">
    <citation type="submission" date="2021-06" db="EMBL/GenBank/DDBJ databases">
        <authorList>
            <person name="Kallberg Y."/>
            <person name="Tangrot J."/>
            <person name="Rosling A."/>
        </authorList>
    </citation>
    <scope>NUCLEOTIDE SEQUENCE</scope>
    <source>
        <strain evidence="1">MA461A</strain>
    </source>
</reference>
<dbReference type="EMBL" id="CAJVQC010001055">
    <property type="protein sequence ID" value="CAG8486539.1"/>
    <property type="molecule type" value="Genomic_DNA"/>
</dbReference>
<sequence>MVKTIGNKKEIIRTAIFLSDGTENTENLNAPGVVLISEETYRKIINDLTGMKEKESIATEDIFNDLDSDRLSQVDKLMSDAHASENDILNLEEEEEEETDKLLPDSNSSINVTDVNNDFKSNKETDALLAYSHSSINVTVNTSQAVSIDNQISIGNDCVTDNQQAENNRKSVESMLNNQPLINVKKTDELLSTDYQHVDESMPNGQPSINVISGILEQTTLAENSTQADDIGLIQDNDYESFTQLDSSQSLISLQDNTSDEQNSLITTEHEQISKNEFNMELVNKDSSVKRQIEQVTKSKYPESKLLNYVKLLKKTREVKEKPESFTSQDPKSIFKMFTQPINRYFNKVSEVLIEPEPFPKIMEDVQSCSKYLEIWNLYYNNCNRLIELQDLKKLKLIYLLAEVFFNMLKIYHQEQVKNTSSFAKNTNT</sequence>
<evidence type="ECO:0000313" key="2">
    <source>
        <dbReference type="Proteomes" id="UP000789920"/>
    </source>
</evidence>
<proteinExistence type="predicted"/>
<evidence type="ECO:0000313" key="1">
    <source>
        <dbReference type="EMBL" id="CAG8486539.1"/>
    </source>
</evidence>
<protein>
    <submittedName>
        <fullName evidence="1">9335_t:CDS:1</fullName>
    </submittedName>
</protein>
<comment type="caution">
    <text evidence="1">The sequence shown here is derived from an EMBL/GenBank/DDBJ whole genome shotgun (WGS) entry which is preliminary data.</text>
</comment>
<accession>A0ACA9KRN1</accession>
<keyword evidence="2" id="KW-1185">Reference proteome</keyword>
<dbReference type="Proteomes" id="UP000789920">
    <property type="component" value="Unassembled WGS sequence"/>
</dbReference>
<organism evidence="1 2">
    <name type="scientific">Racocetra persica</name>
    <dbReference type="NCBI Taxonomy" id="160502"/>
    <lineage>
        <taxon>Eukaryota</taxon>
        <taxon>Fungi</taxon>
        <taxon>Fungi incertae sedis</taxon>
        <taxon>Mucoromycota</taxon>
        <taxon>Glomeromycotina</taxon>
        <taxon>Glomeromycetes</taxon>
        <taxon>Diversisporales</taxon>
        <taxon>Gigasporaceae</taxon>
        <taxon>Racocetra</taxon>
    </lineage>
</organism>
<gene>
    <name evidence="1" type="ORF">RPERSI_LOCUS1208</name>
</gene>
<name>A0ACA9KRN1_9GLOM</name>